<dbReference type="Pfam" id="PF01890">
    <property type="entry name" value="CbiG_C"/>
    <property type="match status" value="1"/>
</dbReference>
<reference evidence="2 3" key="1">
    <citation type="submission" date="2019-07" db="EMBL/GenBank/DDBJ databases">
        <title>Whole genome shotgun sequence of Methylobacterium haplocladii NBRC 107714.</title>
        <authorList>
            <person name="Hosoyama A."/>
            <person name="Uohara A."/>
            <person name="Ohji S."/>
            <person name="Ichikawa N."/>
        </authorList>
    </citation>
    <scope>NUCLEOTIDE SEQUENCE [LARGE SCALE GENOMIC DNA]</scope>
    <source>
        <strain evidence="2 3">NBRC 107714</strain>
    </source>
</reference>
<evidence type="ECO:0000259" key="1">
    <source>
        <dbReference type="Pfam" id="PF01890"/>
    </source>
</evidence>
<sequence>MGLEEAVTPRRDVVAGVGFRHATTTDEIVALVRRGLEAAGLPAIRLRALATAEDRADEGAFRAAAAVLGCETIGLAPEALRAVDARVPTRSARIEAQRGVGSVAEAAALAGAGPGTVLILPRIASAGTTCALALTAKSE</sequence>
<proteinExistence type="predicted"/>
<comment type="caution">
    <text evidence="2">The sequence shown here is derived from an EMBL/GenBank/DDBJ whole genome shotgun (WGS) entry which is preliminary data.</text>
</comment>
<organism evidence="2 3">
    <name type="scientific">Methylobacterium haplocladii</name>
    <dbReference type="NCBI Taxonomy" id="1176176"/>
    <lineage>
        <taxon>Bacteria</taxon>
        <taxon>Pseudomonadati</taxon>
        <taxon>Pseudomonadota</taxon>
        <taxon>Alphaproteobacteria</taxon>
        <taxon>Hyphomicrobiales</taxon>
        <taxon>Methylobacteriaceae</taxon>
        <taxon>Methylobacterium</taxon>
    </lineage>
</organism>
<evidence type="ECO:0000313" key="2">
    <source>
        <dbReference type="EMBL" id="GEP01411.1"/>
    </source>
</evidence>
<keyword evidence="2" id="KW-0489">Methyltransferase</keyword>
<dbReference type="InterPro" id="IPR052553">
    <property type="entry name" value="CbiG_hydrolase"/>
</dbReference>
<dbReference type="GO" id="GO:0032259">
    <property type="term" value="P:methylation"/>
    <property type="evidence" value="ECO:0007669"/>
    <property type="project" value="UniProtKB-KW"/>
</dbReference>
<accession>A0A512IUN4</accession>
<dbReference type="SUPFAM" id="SSF159664">
    <property type="entry name" value="CobE/GbiG C-terminal domain-like"/>
    <property type="match status" value="1"/>
</dbReference>
<dbReference type="AlphaFoldDB" id="A0A512IUN4"/>
<dbReference type="Proteomes" id="UP000321258">
    <property type="component" value="Unassembled WGS sequence"/>
</dbReference>
<name>A0A512IUN4_9HYPH</name>
<dbReference type="InterPro" id="IPR002750">
    <property type="entry name" value="CobE/GbiG_C"/>
</dbReference>
<dbReference type="GO" id="GO:0008168">
    <property type="term" value="F:methyltransferase activity"/>
    <property type="evidence" value="ECO:0007669"/>
    <property type="project" value="UniProtKB-KW"/>
</dbReference>
<dbReference type="InterPro" id="IPR036518">
    <property type="entry name" value="CobE/GbiG_C_sf"/>
</dbReference>
<keyword evidence="2" id="KW-0808">Transferase</keyword>
<protein>
    <submittedName>
        <fullName evidence="2">Precorrin methylase</fullName>
    </submittedName>
</protein>
<dbReference type="OrthoDB" id="7997482at2"/>
<dbReference type="RefSeq" id="WP_147081682.1">
    <property type="nucleotide sequence ID" value="NZ_BJZT01000042.1"/>
</dbReference>
<feature type="domain" description="CobE/GbiG C-terminal" evidence="1">
    <location>
        <begin position="13"/>
        <end position="133"/>
    </location>
</feature>
<dbReference type="EMBL" id="BJZT01000042">
    <property type="protein sequence ID" value="GEP01411.1"/>
    <property type="molecule type" value="Genomic_DNA"/>
</dbReference>
<dbReference type="Gene3D" id="3.30.420.180">
    <property type="entry name" value="CobE/GbiG C-terminal domain"/>
    <property type="match status" value="1"/>
</dbReference>
<keyword evidence="3" id="KW-1185">Reference proteome</keyword>
<gene>
    <name evidence="2" type="primary">cobE</name>
    <name evidence="2" type="ORF">MHA02_37980</name>
</gene>
<dbReference type="GO" id="GO:0009236">
    <property type="term" value="P:cobalamin biosynthetic process"/>
    <property type="evidence" value="ECO:0007669"/>
    <property type="project" value="InterPro"/>
</dbReference>
<dbReference type="PANTHER" id="PTHR37477:SF1">
    <property type="entry name" value="COBALT-PRECORRIN-5A HYDROLASE"/>
    <property type="match status" value="1"/>
</dbReference>
<evidence type="ECO:0000313" key="3">
    <source>
        <dbReference type="Proteomes" id="UP000321258"/>
    </source>
</evidence>
<dbReference type="PANTHER" id="PTHR37477">
    <property type="entry name" value="COBALT-PRECORRIN-5A HYDROLASE"/>
    <property type="match status" value="1"/>
</dbReference>